<keyword evidence="9" id="KW-1185">Reference proteome</keyword>
<sequence length="433" mass="47944">MNIKIYSKLWKLIPIVVISFSSCTDFLSVTPDNRTEVEGYYTTAQRVDQAVVGTYVDLRRALLSNYSWLMYGEARAADVTVNVDFQPYVAAQRLKVDHYELKQLTDWGYFYDVINSANEVLDIVNTAEPEVLSEYQRTLYRGEALALKSMAYFYLTRIWGDIPSGEASDMGQPLTAAAAVDRAAAYAKEAKDLLPWVLLNDDGIESAALTAVRFNKTAASLLLAQEELWANKGSEALTTLQALFADEASLSGFGLSLGIDRRTEIPETPLSGTMVSMPLDRLNSLYPEGDTRRASLFTVSASQGTATLIVKDQSKLDLLKLGELNLLLAEAYWRSGQLEEAIQYLVTAAEGATEDYTTLSDGTFADALLLERQRLLVGTGQRFFDLVRFGKVSTFVPEFSETDVQNGAAYWPLSESSISGHSLTQSSYWANQQ</sequence>
<organism evidence="8 9">
    <name type="scientific">Dyadobacter jejuensis</name>
    <dbReference type="NCBI Taxonomy" id="1082580"/>
    <lineage>
        <taxon>Bacteria</taxon>
        <taxon>Pseudomonadati</taxon>
        <taxon>Bacteroidota</taxon>
        <taxon>Cytophagia</taxon>
        <taxon>Cytophagales</taxon>
        <taxon>Spirosomataceae</taxon>
        <taxon>Dyadobacter</taxon>
    </lineage>
</organism>
<comment type="similarity">
    <text evidence="2">Belongs to the SusD family.</text>
</comment>
<dbReference type="OrthoDB" id="926893at2"/>
<keyword evidence="5" id="KW-0998">Cell outer membrane</keyword>
<comment type="caution">
    <text evidence="8">The sequence shown here is derived from an EMBL/GenBank/DDBJ whole genome shotgun (WGS) entry which is preliminary data.</text>
</comment>
<comment type="subcellular location">
    <subcellularLocation>
        <location evidence="1">Cell outer membrane</location>
    </subcellularLocation>
</comment>
<proteinExistence type="inferred from homology"/>
<evidence type="ECO:0000313" key="8">
    <source>
        <dbReference type="EMBL" id="PWJ57048.1"/>
    </source>
</evidence>
<dbReference type="GO" id="GO:0009279">
    <property type="term" value="C:cell outer membrane"/>
    <property type="evidence" value="ECO:0007669"/>
    <property type="project" value="UniProtKB-SubCell"/>
</dbReference>
<reference evidence="8 9" key="1">
    <citation type="submission" date="2018-03" db="EMBL/GenBank/DDBJ databases">
        <title>Genomic Encyclopedia of Archaeal and Bacterial Type Strains, Phase II (KMG-II): from individual species to whole genera.</title>
        <authorList>
            <person name="Goeker M."/>
        </authorList>
    </citation>
    <scope>NUCLEOTIDE SEQUENCE [LARGE SCALE GENOMIC DNA]</scope>
    <source>
        <strain evidence="8 9">DSM 100346</strain>
    </source>
</reference>
<accession>A0A316AIE4</accession>
<evidence type="ECO:0000256" key="5">
    <source>
        <dbReference type="ARBA" id="ARBA00023237"/>
    </source>
</evidence>
<gene>
    <name evidence="8" type="ORF">CLV98_109158</name>
</gene>
<dbReference type="Pfam" id="PF07980">
    <property type="entry name" value="SusD_RagB"/>
    <property type="match status" value="1"/>
</dbReference>
<keyword evidence="3" id="KW-0732">Signal</keyword>
<evidence type="ECO:0000259" key="6">
    <source>
        <dbReference type="Pfam" id="PF07980"/>
    </source>
</evidence>
<evidence type="ECO:0000259" key="7">
    <source>
        <dbReference type="Pfam" id="PF14322"/>
    </source>
</evidence>
<protein>
    <submittedName>
        <fullName evidence="8">SusD-like starch-binding protein associating with outer membrane</fullName>
    </submittedName>
</protein>
<dbReference type="PROSITE" id="PS51257">
    <property type="entry name" value="PROKAR_LIPOPROTEIN"/>
    <property type="match status" value="1"/>
</dbReference>
<evidence type="ECO:0000256" key="2">
    <source>
        <dbReference type="ARBA" id="ARBA00006275"/>
    </source>
</evidence>
<dbReference type="InterPro" id="IPR033985">
    <property type="entry name" value="SusD-like_N"/>
</dbReference>
<dbReference type="Gene3D" id="1.25.40.390">
    <property type="match status" value="2"/>
</dbReference>
<keyword evidence="4" id="KW-0472">Membrane</keyword>
<dbReference type="Pfam" id="PF14322">
    <property type="entry name" value="SusD-like_3"/>
    <property type="match status" value="1"/>
</dbReference>
<evidence type="ECO:0000313" key="9">
    <source>
        <dbReference type="Proteomes" id="UP000245880"/>
    </source>
</evidence>
<dbReference type="InterPro" id="IPR012944">
    <property type="entry name" value="SusD_RagB_dom"/>
</dbReference>
<feature type="domain" description="SusD-like N-terminal" evidence="7">
    <location>
        <begin position="25"/>
        <end position="223"/>
    </location>
</feature>
<dbReference type="SUPFAM" id="SSF48452">
    <property type="entry name" value="TPR-like"/>
    <property type="match status" value="1"/>
</dbReference>
<feature type="domain" description="RagB/SusD" evidence="6">
    <location>
        <begin position="318"/>
        <end position="392"/>
    </location>
</feature>
<dbReference type="RefSeq" id="WP_158281285.1">
    <property type="nucleotide sequence ID" value="NZ_QGDT01000009.1"/>
</dbReference>
<dbReference type="Proteomes" id="UP000245880">
    <property type="component" value="Unassembled WGS sequence"/>
</dbReference>
<dbReference type="AlphaFoldDB" id="A0A316AIE4"/>
<evidence type="ECO:0000256" key="1">
    <source>
        <dbReference type="ARBA" id="ARBA00004442"/>
    </source>
</evidence>
<dbReference type="InterPro" id="IPR011990">
    <property type="entry name" value="TPR-like_helical_dom_sf"/>
</dbReference>
<dbReference type="EMBL" id="QGDT01000009">
    <property type="protein sequence ID" value="PWJ57048.1"/>
    <property type="molecule type" value="Genomic_DNA"/>
</dbReference>
<name>A0A316AIE4_9BACT</name>
<evidence type="ECO:0000256" key="4">
    <source>
        <dbReference type="ARBA" id="ARBA00023136"/>
    </source>
</evidence>
<evidence type="ECO:0000256" key="3">
    <source>
        <dbReference type="ARBA" id="ARBA00022729"/>
    </source>
</evidence>